<dbReference type="EMBL" id="CP003273">
    <property type="protein sequence ID" value="AGL03766.1"/>
    <property type="molecule type" value="Genomic_DNA"/>
</dbReference>
<gene>
    <name evidence="1" type="ORF">Desgi_4538</name>
</gene>
<protein>
    <submittedName>
        <fullName evidence="1">Uncharacterized protein</fullName>
    </submittedName>
</protein>
<evidence type="ECO:0000313" key="1">
    <source>
        <dbReference type="EMBL" id="AGL03766.1"/>
    </source>
</evidence>
<evidence type="ECO:0000313" key="2">
    <source>
        <dbReference type="Proteomes" id="UP000013520"/>
    </source>
</evidence>
<proteinExistence type="predicted"/>
<keyword evidence="2" id="KW-1185">Reference proteome</keyword>
<dbReference type="HOGENOM" id="CLU_2141854_0_0_9"/>
<dbReference type="AlphaFoldDB" id="R4KVW5"/>
<dbReference type="Proteomes" id="UP000013520">
    <property type="component" value="Chromosome"/>
</dbReference>
<reference evidence="1 2" key="1">
    <citation type="submission" date="2012-01" db="EMBL/GenBank/DDBJ databases">
        <title>Complete sequence of Desulfotomaculum gibsoniae DSM 7213.</title>
        <authorList>
            <consortium name="US DOE Joint Genome Institute"/>
            <person name="Lucas S."/>
            <person name="Han J."/>
            <person name="Lapidus A."/>
            <person name="Cheng J.-F."/>
            <person name="Goodwin L."/>
            <person name="Pitluck S."/>
            <person name="Peters L."/>
            <person name="Ovchinnikova G."/>
            <person name="Teshima H."/>
            <person name="Detter J.C."/>
            <person name="Han C."/>
            <person name="Tapia R."/>
            <person name="Land M."/>
            <person name="Hauser L."/>
            <person name="Kyrpides N."/>
            <person name="Ivanova N."/>
            <person name="Pagani I."/>
            <person name="Parshina S."/>
            <person name="Plugge C."/>
            <person name="Muyzer G."/>
            <person name="Kuever J."/>
            <person name="Ivanova A."/>
            <person name="Nazina T."/>
            <person name="Klenk H.-P."/>
            <person name="Brambilla E."/>
            <person name="Spring S."/>
            <person name="Stams A.F."/>
            <person name="Woyke T."/>
        </authorList>
    </citation>
    <scope>NUCLEOTIDE SEQUENCE [LARGE SCALE GENOMIC DNA]</scope>
    <source>
        <strain evidence="1 2">DSM 7213</strain>
    </source>
</reference>
<dbReference type="KEGG" id="dgi:Desgi_4538"/>
<organism evidence="1 2">
    <name type="scientific">Desulfoscipio gibsoniae DSM 7213</name>
    <dbReference type="NCBI Taxonomy" id="767817"/>
    <lineage>
        <taxon>Bacteria</taxon>
        <taxon>Bacillati</taxon>
        <taxon>Bacillota</taxon>
        <taxon>Clostridia</taxon>
        <taxon>Eubacteriales</taxon>
        <taxon>Desulfallaceae</taxon>
        <taxon>Desulfoscipio</taxon>
    </lineage>
</organism>
<accession>R4KVW5</accession>
<name>R4KVW5_9FIRM</name>
<sequence>MFERIVEIENARKANKLIKYSREGLKKGFPQKNSCGLYWIYTSYSIAELCNAQSSSKKGAVNIAELSESRKKLKHIIKPETDNKFWIVYNGIGGGGKEDSNYDLGARIIQEFSNHEGTGSLKILGSSLNDLEKWRYSYVVLDKDDYDTNKINYETNWRLEYGWPILSRR</sequence>